<name>A0A8J9Z801_BRALA</name>
<feature type="compositionally biased region" description="Basic and acidic residues" evidence="1">
    <location>
        <begin position="76"/>
        <end position="85"/>
    </location>
</feature>
<evidence type="ECO:0000313" key="3">
    <source>
        <dbReference type="Proteomes" id="UP000838412"/>
    </source>
</evidence>
<evidence type="ECO:0000256" key="1">
    <source>
        <dbReference type="SAM" id="MobiDB-lite"/>
    </source>
</evidence>
<gene>
    <name evidence="2" type="primary">Hypp8415</name>
    <name evidence="2" type="ORF">BLAG_LOCUS10097</name>
</gene>
<organism evidence="2 3">
    <name type="scientific">Branchiostoma lanceolatum</name>
    <name type="common">Common lancelet</name>
    <name type="synonym">Amphioxus lanceolatum</name>
    <dbReference type="NCBI Taxonomy" id="7740"/>
    <lineage>
        <taxon>Eukaryota</taxon>
        <taxon>Metazoa</taxon>
        <taxon>Chordata</taxon>
        <taxon>Cephalochordata</taxon>
        <taxon>Leptocardii</taxon>
        <taxon>Amphioxiformes</taxon>
        <taxon>Branchiostomatidae</taxon>
        <taxon>Branchiostoma</taxon>
    </lineage>
</organism>
<keyword evidence="3" id="KW-1185">Reference proteome</keyword>
<accession>A0A8J9Z801</accession>
<dbReference type="Proteomes" id="UP000838412">
    <property type="component" value="Chromosome 17"/>
</dbReference>
<sequence>MGTTESKSEAKPGLMAEPGCACILCPLKKLSRKRKVHVLGEGGVRLVAPFKTPVSLESESVEAESSESESSEAESSEAKGSDESHTYIPVSPFLALDTRMFSPDRAVMGTTKSSTQGPLSSNMAPARDVAVFERSVKTKNAPRPGYSHLTETQKKLGGLYTNKNVYQEISRNMANGFTKTTPSWEGTMADLRLKQPPSFDGSEDFNLWSQQFDVRATAQELGGRAQQRAFPTFLT</sequence>
<protein>
    <submittedName>
        <fullName evidence="2">Hypp8415 protein</fullName>
    </submittedName>
</protein>
<proteinExistence type="predicted"/>
<dbReference type="AlphaFoldDB" id="A0A8J9Z801"/>
<feature type="region of interest" description="Disordered" evidence="1">
    <location>
        <begin position="49"/>
        <end position="85"/>
    </location>
</feature>
<feature type="compositionally biased region" description="Acidic residues" evidence="1">
    <location>
        <begin position="59"/>
        <end position="75"/>
    </location>
</feature>
<reference evidence="2" key="1">
    <citation type="submission" date="2022-01" db="EMBL/GenBank/DDBJ databases">
        <authorList>
            <person name="Braso-Vives M."/>
        </authorList>
    </citation>
    <scope>NUCLEOTIDE SEQUENCE</scope>
</reference>
<dbReference type="EMBL" id="OV696702">
    <property type="protein sequence ID" value="CAH1248795.1"/>
    <property type="molecule type" value="Genomic_DNA"/>
</dbReference>
<evidence type="ECO:0000313" key="2">
    <source>
        <dbReference type="EMBL" id="CAH1248795.1"/>
    </source>
</evidence>